<sequence>MSAFTFTFDFDFEDDLDESFDAVPLQQTATGPSAGSDKRSTSKGEPVRELSAEEIPLSSLISTLPEALSYSPVTLPAPSGHKLVRRDLFDARFQLLAQGDDRRDERTAAFVDAPADLVPGAYEGGLKTWECALDLAAYLDHDVLGGCDPAAGRRVRGLRVIELGCGTAVPTLLLLDRLFAHLAFGARARPEQEETETDVHLQDYNRSVLELVTFPNILLTWYMSPLSASYRASSSDSDDDDGEERGEAAARGRAAHADGHGRGPGGLTVTPGLLSAFTASLDAHKVRLRFFAGGWASLRELLLAPRRTVTPPPPPYDIVLASETIYRTETLDPFLGVLRAAAARAPHKPVADAEVRCDQGEEEEEELATRPPLCLVAAKVLYFGVGGGVHGFVRAVEEDNGTVRTVWEHREGVRRMIMRIKW</sequence>
<name>A0ACC0TZ47_9AGAM</name>
<dbReference type="EMBL" id="JAGFNK010000272">
    <property type="protein sequence ID" value="KAI9454492.1"/>
    <property type="molecule type" value="Genomic_DNA"/>
</dbReference>
<gene>
    <name evidence="1" type="ORF">F5148DRAFT_985074</name>
</gene>
<protein>
    <submittedName>
        <fullName evidence="1">Uncharacterized protein</fullName>
    </submittedName>
</protein>
<reference evidence="1" key="1">
    <citation type="submission" date="2021-03" db="EMBL/GenBank/DDBJ databases">
        <title>Evolutionary priming and transition to the ectomycorrhizal habit in an iconic lineage of mushroom-forming fungi: is preadaptation a requirement?</title>
        <authorList>
            <consortium name="DOE Joint Genome Institute"/>
            <person name="Looney B.P."/>
            <person name="Miyauchi S."/>
            <person name="Morin E."/>
            <person name="Drula E."/>
            <person name="Courty P.E."/>
            <person name="Chicoki N."/>
            <person name="Fauchery L."/>
            <person name="Kohler A."/>
            <person name="Kuo A."/>
            <person name="LaButti K."/>
            <person name="Pangilinan J."/>
            <person name="Lipzen A."/>
            <person name="Riley R."/>
            <person name="Andreopoulos W."/>
            <person name="He G."/>
            <person name="Johnson J."/>
            <person name="Barry K.W."/>
            <person name="Grigoriev I.V."/>
            <person name="Nagy L."/>
            <person name="Hibbett D."/>
            <person name="Henrissat B."/>
            <person name="Matheny P.B."/>
            <person name="Labbe J."/>
            <person name="Martin A.F."/>
        </authorList>
    </citation>
    <scope>NUCLEOTIDE SEQUENCE</scope>
    <source>
        <strain evidence="1">BPL698</strain>
    </source>
</reference>
<comment type="caution">
    <text evidence="1">The sequence shown here is derived from an EMBL/GenBank/DDBJ whole genome shotgun (WGS) entry which is preliminary data.</text>
</comment>
<evidence type="ECO:0000313" key="2">
    <source>
        <dbReference type="Proteomes" id="UP001207468"/>
    </source>
</evidence>
<dbReference type="Proteomes" id="UP001207468">
    <property type="component" value="Unassembled WGS sequence"/>
</dbReference>
<proteinExistence type="predicted"/>
<keyword evidence="2" id="KW-1185">Reference proteome</keyword>
<organism evidence="1 2">
    <name type="scientific">Russula earlei</name>
    <dbReference type="NCBI Taxonomy" id="71964"/>
    <lineage>
        <taxon>Eukaryota</taxon>
        <taxon>Fungi</taxon>
        <taxon>Dikarya</taxon>
        <taxon>Basidiomycota</taxon>
        <taxon>Agaricomycotina</taxon>
        <taxon>Agaricomycetes</taxon>
        <taxon>Russulales</taxon>
        <taxon>Russulaceae</taxon>
        <taxon>Russula</taxon>
    </lineage>
</organism>
<evidence type="ECO:0000313" key="1">
    <source>
        <dbReference type="EMBL" id="KAI9454492.1"/>
    </source>
</evidence>
<accession>A0ACC0TZ47</accession>